<feature type="region of interest" description="Disordered" evidence="1">
    <location>
        <begin position="242"/>
        <end position="291"/>
    </location>
</feature>
<feature type="region of interest" description="Disordered" evidence="1">
    <location>
        <begin position="98"/>
        <end position="182"/>
    </location>
</feature>
<evidence type="ECO:0000313" key="2">
    <source>
        <dbReference type="EMBL" id="VFR96493.1"/>
    </source>
</evidence>
<evidence type="ECO:0000256" key="1">
    <source>
        <dbReference type="SAM" id="MobiDB-lite"/>
    </source>
</evidence>
<dbReference type="Gene3D" id="1.10.10.10">
    <property type="entry name" value="Winged helix-like DNA-binding domain superfamily/Winged helix DNA-binding domain"/>
    <property type="match status" value="1"/>
</dbReference>
<reference evidence="2" key="1">
    <citation type="submission" date="2019-03" db="EMBL/GenBank/DDBJ databases">
        <authorList>
            <person name="Danneels B."/>
        </authorList>
    </citation>
    <scope>NUCLEOTIDE SEQUENCE</scope>
</reference>
<feature type="compositionally biased region" description="Basic and acidic residues" evidence="1">
    <location>
        <begin position="273"/>
        <end position="291"/>
    </location>
</feature>
<dbReference type="Pfam" id="PF13730">
    <property type="entry name" value="HTH_36"/>
    <property type="match status" value="1"/>
</dbReference>
<proteinExistence type="predicted"/>
<feature type="compositionally biased region" description="Basic and acidic residues" evidence="1">
    <location>
        <begin position="104"/>
        <end position="113"/>
    </location>
</feature>
<protein>
    <submittedName>
        <fullName evidence="2">Primosomal protein I</fullName>
    </submittedName>
</protein>
<accession>A0A484VE89</accession>
<dbReference type="InterPro" id="IPR036388">
    <property type="entry name" value="WH-like_DNA-bd_sf"/>
</dbReference>
<sequence length="291" mass="32176">MSVQAQSWALRQRIVTDPTARHVLLCLANYAGPEGEGAFPSVATLCDDTGLSPRTVQSKLRDLEELEVIRRGNQELVRAHIRRADLRPVCYDIDLSRGANPAPRVEHPEDAERGAAAAPRVERGANDDATGCISRPNGVQMTTERGAGAAPDPSINKNITINKPKGARERSPSGGGFDPRAIELPDWLPAEDWQRWCRHRSQLGKRLTELAVQQQLKDMHDCVQRGWKPKDMIDVSIGRGWQGLFSPKGNPADGGANQSPQSRGGRFDPLQHMNRDRNQGSRYDDDRTVDV</sequence>
<gene>
    <name evidence="2" type="ORF">RAN3_1876</name>
</gene>
<name>A0A484VE89_9ZZZZ</name>
<organism evidence="2">
    <name type="scientific">plant metagenome</name>
    <dbReference type="NCBI Taxonomy" id="1297885"/>
    <lineage>
        <taxon>unclassified sequences</taxon>
        <taxon>metagenomes</taxon>
        <taxon>organismal metagenomes</taxon>
    </lineage>
</organism>
<dbReference type="AlphaFoldDB" id="A0A484VE89"/>
<dbReference type="EMBL" id="CAADIO010000049">
    <property type="protein sequence ID" value="VFR96493.1"/>
    <property type="molecule type" value="Genomic_DNA"/>
</dbReference>